<evidence type="ECO:0000313" key="1">
    <source>
        <dbReference type="EMBL" id="MET3604918.1"/>
    </source>
</evidence>
<organism evidence="2 3">
    <name type="scientific">Sphaerotilus sulfidivorans</name>
    <dbReference type="NCBI Taxonomy" id="639200"/>
    <lineage>
        <taxon>Bacteria</taxon>
        <taxon>Pseudomonadati</taxon>
        <taxon>Pseudomonadota</taxon>
        <taxon>Betaproteobacteria</taxon>
        <taxon>Burkholderiales</taxon>
        <taxon>Sphaerotilaceae</taxon>
        <taxon>Sphaerotilus</taxon>
    </lineage>
</organism>
<dbReference type="Pfam" id="PF08786">
    <property type="entry name" value="DcrB"/>
    <property type="match status" value="1"/>
</dbReference>
<sequence length="146" mass="16710">MYQIQEAQLQLPPPVQDRSVNVLTYLEPETQAPFQIVVNRDVLVGEETIPQCFDRQLALLTRQTKQFKIIRRQQQDRPGGLQPLCTVESSFSQGGQNFYQLQCMLRLAAAPQVLVFTLSSSTPLRSGHRQFWTEMLEDLDPAMPMC</sequence>
<dbReference type="EMBL" id="CP035708">
    <property type="protein sequence ID" value="QEN00030.1"/>
    <property type="molecule type" value="Genomic_DNA"/>
</dbReference>
<dbReference type="Gene3D" id="3.40.1000.10">
    <property type="entry name" value="Mog1/PsbP, alpha/beta/alpha sandwich"/>
    <property type="match status" value="1"/>
</dbReference>
<evidence type="ECO:0000313" key="2">
    <source>
        <dbReference type="EMBL" id="QEN00030.1"/>
    </source>
</evidence>
<dbReference type="RefSeq" id="WP_149502776.1">
    <property type="nucleotide sequence ID" value="NZ_CP035708.1"/>
</dbReference>
<name>A0A5C1PZD5_9BURK</name>
<dbReference type="Proteomes" id="UP000323522">
    <property type="component" value="Chromosome"/>
</dbReference>
<evidence type="ECO:0000313" key="3">
    <source>
        <dbReference type="Proteomes" id="UP000323522"/>
    </source>
</evidence>
<reference evidence="2 3" key="1">
    <citation type="submission" date="2019-02" db="EMBL/GenBank/DDBJ databases">
        <title>Complete Genome Sequence and Methylome Analysis of Sphaerotilus natans subsp. sulfidivorans D-507.</title>
        <authorList>
            <person name="Fomenkov A."/>
            <person name="Gridneva E."/>
            <person name="Smolyakov D."/>
            <person name="Dubinina G."/>
            <person name="Vincze T."/>
            <person name="Grabovich M."/>
            <person name="Roberts R.J."/>
        </authorList>
    </citation>
    <scope>NUCLEOTIDE SEQUENCE [LARGE SCALE GENOMIC DNA]</scope>
    <source>
        <strain evidence="2 3">D-507</strain>
    </source>
</reference>
<dbReference type="SUPFAM" id="SSF55724">
    <property type="entry name" value="Mog1p/PsbP-like"/>
    <property type="match status" value="1"/>
</dbReference>
<dbReference type="OrthoDB" id="8775251at2"/>
<dbReference type="EMBL" id="JBEPLS010000010">
    <property type="protein sequence ID" value="MET3604918.1"/>
    <property type="molecule type" value="Genomic_DNA"/>
</dbReference>
<proteinExistence type="predicted"/>
<dbReference type="InterPro" id="IPR014894">
    <property type="entry name" value="DcrB/EagT6"/>
</dbReference>
<reference evidence="1 4" key="2">
    <citation type="submission" date="2024-06" db="EMBL/GenBank/DDBJ databases">
        <title>Genomic Encyclopedia of Type Strains, Phase IV (KMG-IV): sequencing the most valuable type-strain genomes for metagenomic binning, comparative biology and taxonomic classification.</title>
        <authorList>
            <person name="Goeker M."/>
        </authorList>
    </citation>
    <scope>NUCLEOTIDE SEQUENCE [LARGE SCALE GENOMIC DNA]</scope>
    <source>
        <strain evidence="1 4">D-501</strain>
    </source>
</reference>
<dbReference type="InterPro" id="IPR016123">
    <property type="entry name" value="Mog1/PsbP_a/b/a-sand"/>
</dbReference>
<accession>A0A5C1PZD5</accession>
<protein>
    <submittedName>
        <fullName evidence="2">DUF1795 domain-containing protein</fullName>
    </submittedName>
</protein>
<evidence type="ECO:0000313" key="4">
    <source>
        <dbReference type="Proteomes" id="UP001549111"/>
    </source>
</evidence>
<keyword evidence="4" id="KW-1185">Reference proteome</keyword>
<dbReference type="AlphaFoldDB" id="A0A5C1PZD5"/>
<gene>
    <name evidence="1" type="ORF">ABIC99_002742</name>
    <name evidence="2" type="ORF">EWH46_04030</name>
</gene>
<dbReference type="KEGG" id="snn:EWH46_04030"/>
<dbReference type="Proteomes" id="UP001549111">
    <property type="component" value="Unassembled WGS sequence"/>
</dbReference>